<evidence type="ECO:0000256" key="6">
    <source>
        <dbReference type="SAM" id="Phobius"/>
    </source>
</evidence>
<dbReference type="PANTHER" id="PTHR33596:SF17">
    <property type="entry name" value="COLD-REGULATED 413 INNER MEMBRANE PROTEIN 1, CHLOROPLASTIC-RELATED"/>
    <property type="match status" value="1"/>
</dbReference>
<dbReference type="EMBL" id="KZ502346">
    <property type="protein sequence ID" value="PKU80472.1"/>
    <property type="molecule type" value="Genomic_DNA"/>
</dbReference>
<reference evidence="7 8" key="2">
    <citation type="journal article" date="2017" name="Nature">
        <title>The Apostasia genome and the evolution of orchids.</title>
        <authorList>
            <person name="Zhang G.Q."/>
            <person name="Liu K.W."/>
            <person name="Li Z."/>
            <person name="Lohaus R."/>
            <person name="Hsiao Y.Y."/>
            <person name="Niu S.C."/>
            <person name="Wang J.Y."/>
            <person name="Lin Y.C."/>
            <person name="Xu Q."/>
            <person name="Chen L.J."/>
            <person name="Yoshida K."/>
            <person name="Fujiwara S."/>
            <person name="Wang Z.W."/>
            <person name="Zhang Y.Q."/>
            <person name="Mitsuda N."/>
            <person name="Wang M."/>
            <person name="Liu G.H."/>
            <person name="Pecoraro L."/>
            <person name="Huang H.X."/>
            <person name="Xiao X.J."/>
            <person name="Lin M."/>
            <person name="Wu X.Y."/>
            <person name="Wu W.L."/>
            <person name="Chen Y.Y."/>
            <person name="Chang S.B."/>
            <person name="Sakamoto S."/>
            <person name="Ohme-Takagi M."/>
            <person name="Yagi M."/>
            <person name="Zeng S.J."/>
            <person name="Shen C.Y."/>
            <person name="Yeh C.M."/>
            <person name="Luo Y.B."/>
            <person name="Tsai W.C."/>
            <person name="Van de Peer Y."/>
            <person name="Liu Z.J."/>
        </authorList>
    </citation>
    <scope>NUCLEOTIDE SEQUENCE [LARGE SCALE GENOMIC DNA]</scope>
    <source>
        <tissue evidence="7">The whole plant</tissue>
    </source>
</reference>
<keyword evidence="3 6" id="KW-0812">Transmembrane</keyword>
<protein>
    <submittedName>
        <fullName evidence="7">Cold-regulated 413 inner membrane protein 2, chloroplastic</fullName>
    </submittedName>
</protein>
<evidence type="ECO:0000313" key="8">
    <source>
        <dbReference type="Proteomes" id="UP000233837"/>
    </source>
</evidence>
<dbReference type="Proteomes" id="UP000233837">
    <property type="component" value="Unassembled WGS sequence"/>
</dbReference>
<gene>
    <name evidence="7" type="primary">COR413IM2</name>
    <name evidence="7" type="ORF">MA16_Dca018099</name>
</gene>
<dbReference type="AlphaFoldDB" id="A0A2I0WXT4"/>
<dbReference type="Pfam" id="PF05562">
    <property type="entry name" value="WCOR413"/>
    <property type="match status" value="1"/>
</dbReference>
<keyword evidence="4 6" id="KW-1133">Transmembrane helix</keyword>
<proteinExistence type="inferred from homology"/>
<feature type="transmembrane region" description="Helical" evidence="6">
    <location>
        <begin position="62"/>
        <end position="81"/>
    </location>
</feature>
<keyword evidence="8" id="KW-1185">Reference proteome</keyword>
<evidence type="ECO:0000256" key="1">
    <source>
        <dbReference type="ARBA" id="ARBA00004141"/>
    </source>
</evidence>
<evidence type="ECO:0000256" key="4">
    <source>
        <dbReference type="ARBA" id="ARBA00022989"/>
    </source>
</evidence>
<keyword evidence="5 6" id="KW-0472">Membrane</keyword>
<evidence type="ECO:0000256" key="3">
    <source>
        <dbReference type="ARBA" id="ARBA00022692"/>
    </source>
</evidence>
<organism evidence="7 8">
    <name type="scientific">Dendrobium catenatum</name>
    <dbReference type="NCBI Taxonomy" id="906689"/>
    <lineage>
        <taxon>Eukaryota</taxon>
        <taxon>Viridiplantae</taxon>
        <taxon>Streptophyta</taxon>
        <taxon>Embryophyta</taxon>
        <taxon>Tracheophyta</taxon>
        <taxon>Spermatophyta</taxon>
        <taxon>Magnoliopsida</taxon>
        <taxon>Liliopsida</taxon>
        <taxon>Asparagales</taxon>
        <taxon>Orchidaceae</taxon>
        <taxon>Epidendroideae</taxon>
        <taxon>Malaxideae</taxon>
        <taxon>Dendrobiinae</taxon>
        <taxon>Dendrobium</taxon>
    </lineage>
</organism>
<evidence type="ECO:0000256" key="5">
    <source>
        <dbReference type="ARBA" id="ARBA00023136"/>
    </source>
</evidence>
<comment type="similarity">
    <text evidence="2">Belongs to the Cold-regulated 413 protein family.</text>
</comment>
<dbReference type="InterPro" id="IPR008892">
    <property type="entry name" value="COR413"/>
</dbReference>
<dbReference type="PANTHER" id="PTHR33596">
    <property type="entry name" value="COLD-REGULATED 413 PLASMA MEMBRANE PROTEIN 2"/>
    <property type="match status" value="1"/>
</dbReference>
<reference evidence="7 8" key="1">
    <citation type="journal article" date="2016" name="Sci. Rep.">
        <title>The Dendrobium catenatum Lindl. genome sequence provides insights into polysaccharide synthase, floral development and adaptive evolution.</title>
        <authorList>
            <person name="Zhang G.Q."/>
            <person name="Xu Q."/>
            <person name="Bian C."/>
            <person name="Tsai W.C."/>
            <person name="Yeh C.M."/>
            <person name="Liu K.W."/>
            <person name="Yoshida K."/>
            <person name="Zhang L.S."/>
            <person name="Chang S.B."/>
            <person name="Chen F."/>
            <person name="Shi Y."/>
            <person name="Su Y.Y."/>
            <person name="Zhang Y.Q."/>
            <person name="Chen L.J."/>
            <person name="Yin Y."/>
            <person name="Lin M."/>
            <person name="Huang H."/>
            <person name="Deng H."/>
            <person name="Wang Z.W."/>
            <person name="Zhu S.L."/>
            <person name="Zhao X."/>
            <person name="Deng C."/>
            <person name="Niu S.C."/>
            <person name="Huang J."/>
            <person name="Wang M."/>
            <person name="Liu G.H."/>
            <person name="Yang H.J."/>
            <person name="Xiao X.J."/>
            <person name="Hsiao Y.Y."/>
            <person name="Wu W.L."/>
            <person name="Chen Y.Y."/>
            <person name="Mitsuda N."/>
            <person name="Ohme-Takagi M."/>
            <person name="Luo Y.B."/>
            <person name="Van de Peer Y."/>
            <person name="Liu Z.J."/>
        </authorList>
    </citation>
    <scope>NUCLEOTIDE SEQUENCE [LARGE SCALE GENOMIC DNA]</scope>
    <source>
        <tissue evidence="7">The whole plant</tissue>
    </source>
</reference>
<accession>A0A2I0WXT4</accession>
<evidence type="ECO:0000256" key="2">
    <source>
        <dbReference type="ARBA" id="ARBA00005852"/>
    </source>
</evidence>
<feature type="transmembrane region" description="Helical" evidence="6">
    <location>
        <begin position="32"/>
        <end position="50"/>
    </location>
</feature>
<name>A0A2I0WXT4_9ASPA</name>
<sequence length="82" mass="8532">MSNPSRLQSLISANDSTVTSAENGQIVRGSQAGTIVALAAVIYLAFQHFSKSGSLEKAFDQVSIIATLAIICLASASCLLLF</sequence>
<dbReference type="GO" id="GO:0016020">
    <property type="term" value="C:membrane"/>
    <property type="evidence" value="ECO:0007669"/>
    <property type="project" value="UniProtKB-SubCell"/>
</dbReference>
<comment type="subcellular location">
    <subcellularLocation>
        <location evidence="1">Membrane</location>
        <topology evidence="1">Multi-pass membrane protein</topology>
    </subcellularLocation>
</comment>
<evidence type="ECO:0000313" key="7">
    <source>
        <dbReference type="EMBL" id="PKU80472.1"/>
    </source>
</evidence>